<name>A0A6L7HYW2_9GAMM</name>
<dbReference type="RefSeq" id="WP_160796160.1">
    <property type="nucleotide sequence ID" value="NZ_WRPA01000009.1"/>
</dbReference>
<evidence type="ECO:0000313" key="2">
    <source>
        <dbReference type="EMBL" id="MXR69200.1"/>
    </source>
</evidence>
<comment type="caution">
    <text evidence="2">The sequence shown here is derived from an EMBL/GenBank/DDBJ whole genome shotgun (WGS) entry which is preliminary data.</text>
</comment>
<accession>A0A6L7HYW2</accession>
<dbReference type="Proteomes" id="UP000474778">
    <property type="component" value="Unassembled WGS sequence"/>
</dbReference>
<dbReference type="EMBL" id="WRPA01000009">
    <property type="protein sequence ID" value="MXR69200.1"/>
    <property type="molecule type" value="Genomic_DNA"/>
</dbReference>
<feature type="transmembrane region" description="Helical" evidence="1">
    <location>
        <begin position="50"/>
        <end position="72"/>
    </location>
</feature>
<keyword evidence="3" id="KW-1185">Reference proteome</keyword>
<evidence type="ECO:0000313" key="3">
    <source>
        <dbReference type="Proteomes" id="UP000474778"/>
    </source>
</evidence>
<dbReference type="AlphaFoldDB" id="A0A6L7HYW2"/>
<reference evidence="2 3" key="1">
    <citation type="submission" date="2019-12" db="EMBL/GenBank/DDBJ databases">
        <title>Shewanella insulae sp. nov., isolated from a tidal flat.</title>
        <authorList>
            <person name="Yoon J.-H."/>
        </authorList>
    </citation>
    <scope>NUCLEOTIDE SEQUENCE [LARGE SCALE GENOMIC DNA]</scope>
    <source>
        <strain evidence="2 3">JBTF-M18</strain>
    </source>
</reference>
<sequence length="113" mass="12366">MEELSSEVPQEGGIIKKLITGKLGLVDTFWGAYFLGGILFNVIIKALQDVSALFIFNMSYAVYILVVCIGVWKAASLYQGKVYWAILAKITAAISIVNSLVMLFALPMAIMDI</sequence>
<keyword evidence="1" id="KW-0472">Membrane</keyword>
<proteinExistence type="predicted"/>
<feature type="transmembrane region" description="Helical" evidence="1">
    <location>
        <begin position="84"/>
        <end position="110"/>
    </location>
</feature>
<keyword evidence="1" id="KW-1133">Transmembrane helix</keyword>
<evidence type="ECO:0000256" key="1">
    <source>
        <dbReference type="SAM" id="Phobius"/>
    </source>
</evidence>
<keyword evidence="1" id="KW-0812">Transmembrane</keyword>
<organism evidence="2 3">
    <name type="scientific">Shewanella insulae</name>
    <dbReference type="NCBI Taxonomy" id="2681496"/>
    <lineage>
        <taxon>Bacteria</taxon>
        <taxon>Pseudomonadati</taxon>
        <taxon>Pseudomonadota</taxon>
        <taxon>Gammaproteobacteria</taxon>
        <taxon>Alteromonadales</taxon>
        <taxon>Shewanellaceae</taxon>
        <taxon>Shewanella</taxon>
    </lineage>
</organism>
<gene>
    <name evidence="2" type="ORF">GNT65_11010</name>
</gene>
<feature type="transmembrane region" description="Helical" evidence="1">
    <location>
        <begin position="23"/>
        <end position="44"/>
    </location>
</feature>
<protein>
    <submittedName>
        <fullName evidence="2">Uncharacterized protein</fullName>
    </submittedName>
</protein>